<protein>
    <submittedName>
        <fullName evidence="2">Uncharacterized protein</fullName>
    </submittedName>
</protein>
<sequence>MCIACIKKVAVLPPAPAEKKLFPSETPEPIEEPTKKPANKKKQKLMHTYAPAKPKKCKQEDDKDEPGPSQKQSRLPEAEIKSPVAPLCMVEHKMLELHKSLQMAQKVVDVAQKAVDRGVAWAEQIQTLLGQALAE</sequence>
<dbReference type="EMBL" id="JH795876">
    <property type="protein sequence ID" value="EJT97562.1"/>
    <property type="molecule type" value="Genomic_DNA"/>
</dbReference>
<feature type="region of interest" description="Disordered" evidence="1">
    <location>
        <begin position="16"/>
        <end position="80"/>
    </location>
</feature>
<evidence type="ECO:0000256" key="1">
    <source>
        <dbReference type="SAM" id="MobiDB-lite"/>
    </source>
</evidence>
<keyword evidence="3" id="KW-1185">Reference proteome</keyword>
<dbReference type="Proteomes" id="UP000030653">
    <property type="component" value="Unassembled WGS sequence"/>
</dbReference>
<dbReference type="GeneID" id="63684328"/>
<dbReference type="RefSeq" id="XP_040624460.1">
    <property type="nucleotide sequence ID" value="XM_040769266.1"/>
</dbReference>
<organism evidence="2 3">
    <name type="scientific">Dacryopinax primogenitus (strain DJM 731)</name>
    <name type="common">Brown rot fungus</name>
    <dbReference type="NCBI Taxonomy" id="1858805"/>
    <lineage>
        <taxon>Eukaryota</taxon>
        <taxon>Fungi</taxon>
        <taxon>Dikarya</taxon>
        <taxon>Basidiomycota</taxon>
        <taxon>Agaricomycotina</taxon>
        <taxon>Dacrymycetes</taxon>
        <taxon>Dacrymycetales</taxon>
        <taxon>Dacrymycetaceae</taxon>
        <taxon>Dacryopinax</taxon>
    </lineage>
</organism>
<reference evidence="2 3" key="1">
    <citation type="journal article" date="2012" name="Science">
        <title>The Paleozoic origin of enzymatic lignin decomposition reconstructed from 31 fungal genomes.</title>
        <authorList>
            <person name="Floudas D."/>
            <person name="Binder M."/>
            <person name="Riley R."/>
            <person name="Barry K."/>
            <person name="Blanchette R.A."/>
            <person name="Henrissat B."/>
            <person name="Martinez A.T."/>
            <person name="Otillar R."/>
            <person name="Spatafora J.W."/>
            <person name="Yadav J.S."/>
            <person name="Aerts A."/>
            <person name="Benoit I."/>
            <person name="Boyd A."/>
            <person name="Carlson A."/>
            <person name="Copeland A."/>
            <person name="Coutinho P.M."/>
            <person name="de Vries R.P."/>
            <person name="Ferreira P."/>
            <person name="Findley K."/>
            <person name="Foster B."/>
            <person name="Gaskell J."/>
            <person name="Glotzer D."/>
            <person name="Gorecki P."/>
            <person name="Heitman J."/>
            <person name="Hesse C."/>
            <person name="Hori C."/>
            <person name="Igarashi K."/>
            <person name="Jurgens J.A."/>
            <person name="Kallen N."/>
            <person name="Kersten P."/>
            <person name="Kohler A."/>
            <person name="Kuees U."/>
            <person name="Kumar T.K.A."/>
            <person name="Kuo A."/>
            <person name="LaButti K."/>
            <person name="Larrondo L.F."/>
            <person name="Lindquist E."/>
            <person name="Ling A."/>
            <person name="Lombard V."/>
            <person name="Lucas S."/>
            <person name="Lundell T."/>
            <person name="Martin R."/>
            <person name="McLaughlin D.J."/>
            <person name="Morgenstern I."/>
            <person name="Morin E."/>
            <person name="Murat C."/>
            <person name="Nagy L.G."/>
            <person name="Nolan M."/>
            <person name="Ohm R.A."/>
            <person name="Patyshakuliyeva A."/>
            <person name="Rokas A."/>
            <person name="Ruiz-Duenas F.J."/>
            <person name="Sabat G."/>
            <person name="Salamov A."/>
            <person name="Samejima M."/>
            <person name="Schmutz J."/>
            <person name="Slot J.C."/>
            <person name="St John F."/>
            <person name="Stenlid J."/>
            <person name="Sun H."/>
            <person name="Sun S."/>
            <person name="Syed K."/>
            <person name="Tsang A."/>
            <person name="Wiebenga A."/>
            <person name="Young D."/>
            <person name="Pisabarro A."/>
            <person name="Eastwood D.C."/>
            <person name="Martin F."/>
            <person name="Cullen D."/>
            <person name="Grigoriev I.V."/>
            <person name="Hibbett D.S."/>
        </authorList>
    </citation>
    <scope>NUCLEOTIDE SEQUENCE [LARGE SCALE GENOMIC DNA]</scope>
    <source>
        <strain evidence="2 3">DJM-731 SS1</strain>
    </source>
</reference>
<accession>M5G1C1</accession>
<dbReference type="HOGENOM" id="CLU_160130_0_0_1"/>
<evidence type="ECO:0000313" key="2">
    <source>
        <dbReference type="EMBL" id="EJT97562.1"/>
    </source>
</evidence>
<proteinExistence type="predicted"/>
<name>M5G1C1_DACPD</name>
<evidence type="ECO:0000313" key="3">
    <source>
        <dbReference type="Proteomes" id="UP000030653"/>
    </source>
</evidence>
<gene>
    <name evidence="2" type="ORF">DACRYDRAFT_111606</name>
</gene>
<dbReference type="AlphaFoldDB" id="M5G1C1"/>